<organism evidence="1 2">
    <name type="scientific">Bauhinia variegata</name>
    <name type="common">Purple orchid tree</name>
    <name type="synonym">Phanera variegata</name>
    <dbReference type="NCBI Taxonomy" id="167791"/>
    <lineage>
        <taxon>Eukaryota</taxon>
        <taxon>Viridiplantae</taxon>
        <taxon>Streptophyta</taxon>
        <taxon>Embryophyta</taxon>
        <taxon>Tracheophyta</taxon>
        <taxon>Spermatophyta</taxon>
        <taxon>Magnoliopsida</taxon>
        <taxon>eudicotyledons</taxon>
        <taxon>Gunneridae</taxon>
        <taxon>Pentapetalae</taxon>
        <taxon>rosids</taxon>
        <taxon>fabids</taxon>
        <taxon>Fabales</taxon>
        <taxon>Fabaceae</taxon>
        <taxon>Cercidoideae</taxon>
        <taxon>Cercideae</taxon>
        <taxon>Bauhiniinae</taxon>
        <taxon>Bauhinia</taxon>
    </lineage>
</organism>
<keyword evidence="2" id="KW-1185">Reference proteome</keyword>
<accession>A0ACB9Q2I4</accession>
<comment type="caution">
    <text evidence="1">The sequence shown here is derived from an EMBL/GenBank/DDBJ whole genome shotgun (WGS) entry which is preliminary data.</text>
</comment>
<gene>
    <name evidence="1" type="ORF">L6164_002946</name>
</gene>
<dbReference type="Proteomes" id="UP000828941">
    <property type="component" value="Chromosome 2"/>
</dbReference>
<evidence type="ECO:0000313" key="2">
    <source>
        <dbReference type="Proteomes" id="UP000828941"/>
    </source>
</evidence>
<evidence type="ECO:0000313" key="1">
    <source>
        <dbReference type="EMBL" id="KAI4354046.1"/>
    </source>
</evidence>
<proteinExistence type="predicted"/>
<name>A0ACB9Q2I4_BAUVA</name>
<sequence length="195" mass="22093">MTKHRLSFAGTKKYVLCPAAGGHRCGHGQQTHSKVSKETKERIINSWYNALIVSGKGRNFDYPFLTAKLRKLWNLDFYMVAIGSGYFIIKFANTDQLFRVATGGPWFVQGVKISMQLWSPNFVCKNPVQAEIVWVRLPNFDSQVVAEIGSSMGKFLQVDTHSVNGDRGRFSRLCLQIDDLHNTPTEINIDGFFQE</sequence>
<reference evidence="1 2" key="1">
    <citation type="journal article" date="2022" name="DNA Res.">
        <title>Chromosomal-level genome assembly of the orchid tree Bauhinia variegata (Leguminosae; Cercidoideae) supports the allotetraploid origin hypothesis of Bauhinia.</title>
        <authorList>
            <person name="Zhong Y."/>
            <person name="Chen Y."/>
            <person name="Zheng D."/>
            <person name="Pang J."/>
            <person name="Liu Y."/>
            <person name="Luo S."/>
            <person name="Meng S."/>
            <person name="Qian L."/>
            <person name="Wei D."/>
            <person name="Dai S."/>
            <person name="Zhou R."/>
        </authorList>
    </citation>
    <scope>NUCLEOTIDE SEQUENCE [LARGE SCALE GENOMIC DNA]</scope>
    <source>
        <strain evidence="1">BV-YZ2020</strain>
    </source>
</reference>
<protein>
    <submittedName>
        <fullName evidence="1">Uncharacterized protein</fullName>
    </submittedName>
</protein>
<dbReference type="EMBL" id="CM039427">
    <property type="protein sequence ID" value="KAI4354046.1"/>
    <property type="molecule type" value="Genomic_DNA"/>
</dbReference>